<evidence type="ECO:0000313" key="3">
    <source>
        <dbReference type="EMBL" id="KAH0822621.1"/>
    </source>
</evidence>
<dbReference type="PANTHER" id="PTHR47481">
    <property type="match status" value="1"/>
</dbReference>
<dbReference type="Gene3D" id="2.40.70.10">
    <property type="entry name" value="Acid Proteases"/>
    <property type="match status" value="1"/>
</dbReference>
<name>A0A8J6LR68_TENMO</name>
<dbReference type="EMBL" id="JABDTM020000721">
    <property type="protein sequence ID" value="KAH0822621.1"/>
    <property type="molecule type" value="Genomic_DNA"/>
</dbReference>
<comment type="caution">
    <text evidence="3">The sequence shown here is derived from an EMBL/GenBank/DDBJ whole genome shotgun (WGS) entry which is preliminary data.</text>
</comment>
<evidence type="ECO:0000259" key="2">
    <source>
        <dbReference type="PROSITE" id="PS50158"/>
    </source>
</evidence>
<sequence length="449" mass="50809">MEKIDKRNIKQFNGERYSIWKFRVKSLLRELNILHAVEDAIPDLPDEHWLKADSTARGVIVDYLSDAFLSFAKEVRFAKTIFDQLDAIYERRSLATQLAARKRLLSLKLEGDQTLIAHFNTFEEIITELTAAGAKLDEMDKVSHLLLTLPSTYDGLITALETLNEDNLNLTFVKNRLLDYEVKIKGDSDNATSTKILSVSVPGSSGSNQNFSFHKKNAGHFKYKPQKGFKKNGHKNKFKSGRQYKCSNLKCDHCGRTNHMKKDCYFYKRMIEKGDRPRTIQSIQTNVDSTNQGFIFMIGSTEYQSETNDDNQITFILDSGATDHIINNDGVFTEFHELSPPINIAVAKTNTSVIATKRGTVKVKTNLGHHGTLEDVLYCPDVPYNLLSVRRMQEKGMTTIFDAAGVTIKNGDVTILTDFPSLKRKLKIMKSAPFLSFTPMCVDQLNLVL</sequence>
<proteinExistence type="predicted"/>
<protein>
    <recommendedName>
        <fullName evidence="2">CCHC-type domain-containing protein</fullName>
    </recommendedName>
</protein>
<reference evidence="3" key="2">
    <citation type="submission" date="2021-08" db="EMBL/GenBank/DDBJ databases">
        <authorList>
            <person name="Eriksson T."/>
        </authorList>
    </citation>
    <scope>NUCLEOTIDE SEQUENCE</scope>
    <source>
        <strain evidence="3">Stoneville</strain>
        <tissue evidence="3">Whole head</tissue>
    </source>
</reference>
<dbReference type="Pfam" id="PF22936">
    <property type="entry name" value="Pol_BBD"/>
    <property type="match status" value="1"/>
</dbReference>
<dbReference type="AlphaFoldDB" id="A0A8J6LR68"/>
<gene>
    <name evidence="3" type="ORF">GEV33_000170</name>
</gene>
<evidence type="ECO:0000313" key="4">
    <source>
        <dbReference type="Proteomes" id="UP000719412"/>
    </source>
</evidence>
<keyword evidence="1" id="KW-0862">Zinc</keyword>
<dbReference type="PROSITE" id="PS50158">
    <property type="entry name" value="ZF_CCHC"/>
    <property type="match status" value="1"/>
</dbReference>
<dbReference type="GO" id="GO:0008270">
    <property type="term" value="F:zinc ion binding"/>
    <property type="evidence" value="ECO:0007669"/>
    <property type="project" value="UniProtKB-KW"/>
</dbReference>
<dbReference type="Proteomes" id="UP000719412">
    <property type="component" value="Unassembled WGS sequence"/>
</dbReference>
<dbReference type="GO" id="GO:0003676">
    <property type="term" value="F:nucleic acid binding"/>
    <property type="evidence" value="ECO:0007669"/>
    <property type="project" value="InterPro"/>
</dbReference>
<evidence type="ECO:0000256" key="1">
    <source>
        <dbReference type="PROSITE-ProRule" id="PRU00047"/>
    </source>
</evidence>
<keyword evidence="1" id="KW-0863">Zinc-finger</keyword>
<dbReference type="InterPro" id="IPR021109">
    <property type="entry name" value="Peptidase_aspartic_dom_sf"/>
</dbReference>
<feature type="domain" description="CCHC-type" evidence="2">
    <location>
        <begin position="250"/>
        <end position="264"/>
    </location>
</feature>
<organism evidence="3 4">
    <name type="scientific">Tenebrio molitor</name>
    <name type="common">Yellow mealworm beetle</name>
    <dbReference type="NCBI Taxonomy" id="7067"/>
    <lineage>
        <taxon>Eukaryota</taxon>
        <taxon>Metazoa</taxon>
        <taxon>Ecdysozoa</taxon>
        <taxon>Arthropoda</taxon>
        <taxon>Hexapoda</taxon>
        <taxon>Insecta</taxon>
        <taxon>Pterygota</taxon>
        <taxon>Neoptera</taxon>
        <taxon>Endopterygota</taxon>
        <taxon>Coleoptera</taxon>
        <taxon>Polyphaga</taxon>
        <taxon>Cucujiformia</taxon>
        <taxon>Tenebrionidae</taxon>
        <taxon>Tenebrio</taxon>
    </lineage>
</organism>
<dbReference type="InterPro" id="IPR001878">
    <property type="entry name" value="Znf_CCHC"/>
</dbReference>
<accession>A0A8J6LR68</accession>
<dbReference type="PANTHER" id="PTHR47481:SF22">
    <property type="entry name" value="RETROTRANSPOSON GAG DOMAIN-CONTAINING PROTEIN"/>
    <property type="match status" value="1"/>
</dbReference>
<keyword evidence="1" id="KW-0479">Metal-binding</keyword>
<dbReference type="Pfam" id="PF14223">
    <property type="entry name" value="Retrotran_gag_2"/>
    <property type="match status" value="1"/>
</dbReference>
<reference evidence="3" key="1">
    <citation type="journal article" date="2020" name="J Insects Food Feed">
        <title>The yellow mealworm (Tenebrio molitor) genome: a resource for the emerging insects as food and feed industry.</title>
        <authorList>
            <person name="Eriksson T."/>
            <person name="Andere A."/>
            <person name="Kelstrup H."/>
            <person name="Emery V."/>
            <person name="Picard C."/>
        </authorList>
    </citation>
    <scope>NUCLEOTIDE SEQUENCE</scope>
    <source>
        <strain evidence="3">Stoneville</strain>
        <tissue evidence="3">Whole head</tissue>
    </source>
</reference>
<dbReference type="InterPro" id="IPR054722">
    <property type="entry name" value="PolX-like_BBD"/>
</dbReference>
<keyword evidence="4" id="KW-1185">Reference proteome</keyword>